<dbReference type="Gene3D" id="3.20.20.150">
    <property type="entry name" value="Divalent-metal-dependent TIM barrel enzymes"/>
    <property type="match status" value="1"/>
</dbReference>
<name>A0A382N9M6_9ZZZZ</name>
<feature type="non-terminal residue" evidence="2">
    <location>
        <position position="218"/>
    </location>
</feature>
<sequence length="218" mass="23704">MKVGIRTTGTIQKMPFDQVCTWLGGNGFDTIDVGRATPEMVSTAAQHGVAIGQVDLNAGQDLLSDDPTTQKAAIDTANQSIQNAVDNGVYNMFYVAPAPADPSQGRAASLEQWKRTMPAICNYAESVGAVIALEGWPGGSNHYERIGATPELLRAMFDACPHEAFGINFDPSHLIRLGVDYLRFLVEFGHRTKHVHAKDTVFDQEALYLHGRMTPSLT</sequence>
<dbReference type="SUPFAM" id="SSF51658">
    <property type="entry name" value="Xylose isomerase-like"/>
    <property type="match status" value="1"/>
</dbReference>
<dbReference type="Pfam" id="PF01261">
    <property type="entry name" value="AP_endonuc_2"/>
    <property type="match status" value="1"/>
</dbReference>
<evidence type="ECO:0000259" key="1">
    <source>
        <dbReference type="Pfam" id="PF01261"/>
    </source>
</evidence>
<dbReference type="InterPro" id="IPR013022">
    <property type="entry name" value="Xyl_isomerase-like_TIM-brl"/>
</dbReference>
<dbReference type="PANTHER" id="PTHR12110:SF21">
    <property type="entry name" value="XYLOSE ISOMERASE-LIKE TIM BARREL DOMAIN-CONTAINING PROTEIN"/>
    <property type="match status" value="1"/>
</dbReference>
<accession>A0A382N9M6</accession>
<protein>
    <recommendedName>
        <fullName evidence="1">Xylose isomerase-like TIM barrel domain-containing protein</fullName>
    </recommendedName>
</protein>
<gene>
    <name evidence="2" type="ORF">METZ01_LOCUS309095</name>
</gene>
<dbReference type="AlphaFoldDB" id="A0A382N9M6"/>
<reference evidence="2" key="1">
    <citation type="submission" date="2018-05" db="EMBL/GenBank/DDBJ databases">
        <authorList>
            <person name="Lanie J.A."/>
            <person name="Ng W.-L."/>
            <person name="Kazmierczak K.M."/>
            <person name="Andrzejewski T.M."/>
            <person name="Davidsen T.M."/>
            <person name="Wayne K.J."/>
            <person name="Tettelin H."/>
            <person name="Glass J.I."/>
            <person name="Rusch D."/>
            <person name="Podicherti R."/>
            <person name="Tsui H.-C.T."/>
            <person name="Winkler M.E."/>
        </authorList>
    </citation>
    <scope>NUCLEOTIDE SEQUENCE</scope>
</reference>
<dbReference type="InterPro" id="IPR050312">
    <property type="entry name" value="IolE/XylAMocC-like"/>
</dbReference>
<dbReference type="InterPro" id="IPR036237">
    <property type="entry name" value="Xyl_isomerase-like_sf"/>
</dbReference>
<feature type="domain" description="Xylose isomerase-like TIM barrel" evidence="1">
    <location>
        <begin position="38"/>
        <end position="204"/>
    </location>
</feature>
<evidence type="ECO:0000313" key="2">
    <source>
        <dbReference type="EMBL" id="SVC56241.1"/>
    </source>
</evidence>
<dbReference type="PANTHER" id="PTHR12110">
    <property type="entry name" value="HYDROXYPYRUVATE ISOMERASE"/>
    <property type="match status" value="1"/>
</dbReference>
<dbReference type="EMBL" id="UINC01098035">
    <property type="protein sequence ID" value="SVC56241.1"/>
    <property type="molecule type" value="Genomic_DNA"/>
</dbReference>
<proteinExistence type="predicted"/>
<organism evidence="2">
    <name type="scientific">marine metagenome</name>
    <dbReference type="NCBI Taxonomy" id="408172"/>
    <lineage>
        <taxon>unclassified sequences</taxon>
        <taxon>metagenomes</taxon>
        <taxon>ecological metagenomes</taxon>
    </lineage>
</organism>